<accession>A0A4Z2EA59</accession>
<feature type="compositionally biased region" description="Low complexity" evidence="1">
    <location>
        <begin position="96"/>
        <end position="113"/>
    </location>
</feature>
<feature type="region of interest" description="Disordered" evidence="1">
    <location>
        <begin position="1"/>
        <end position="43"/>
    </location>
</feature>
<organism evidence="2 3">
    <name type="scientific">Liparis tanakae</name>
    <name type="common">Tanaka's snailfish</name>
    <dbReference type="NCBI Taxonomy" id="230148"/>
    <lineage>
        <taxon>Eukaryota</taxon>
        <taxon>Metazoa</taxon>
        <taxon>Chordata</taxon>
        <taxon>Craniata</taxon>
        <taxon>Vertebrata</taxon>
        <taxon>Euteleostomi</taxon>
        <taxon>Actinopterygii</taxon>
        <taxon>Neopterygii</taxon>
        <taxon>Teleostei</taxon>
        <taxon>Neoteleostei</taxon>
        <taxon>Acanthomorphata</taxon>
        <taxon>Eupercaria</taxon>
        <taxon>Perciformes</taxon>
        <taxon>Cottioidei</taxon>
        <taxon>Cottales</taxon>
        <taxon>Liparidae</taxon>
        <taxon>Liparis</taxon>
    </lineage>
</organism>
<comment type="caution">
    <text evidence="2">The sequence shown here is derived from an EMBL/GenBank/DDBJ whole genome shotgun (WGS) entry which is preliminary data.</text>
</comment>
<feature type="compositionally biased region" description="Basic and acidic residues" evidence="1">
    <location>
        <begin position="186"/>
        <end position="195"/>
    </location>
</feature>
<feature type="compositionally biased region" description="Basic and acidic residues" evidence="1">
    <location>
        <begin position="1"/>
        <end position="31"/>
    </location>
</feature>
<evidence type="ECO:0000256" key="1">
    <source>
        <dbReference type="SAM" id="MobiDB-lite"/>
    </source>
</evidence>
<sequence length="195" mass="21095">MKGGRKETWEGRRHGREGAMEGRGHGGEEPWRGGAMEGRSQGLTFDQGLRVAVTQLTNQVVEETRRTRQTTSLLLGVRMETQEGPLRRGGKEGRLRAAAAAGTAPRACSSRSWGGAGRSSGSGSRRQDAVRRSSRPMRHSSSVVSPGERAASTRPTKGRIRGTRRGGILETTALKSWSNTSSLDQQRAETSEPDQ</sequence>
<dbReference type="Proteomes" id="UP000314294">
    <property type="component" value="Unassembled WGS sequence"/>
</dbReference>
<gene>
    <name evidence="2" type="ORF">EYF80_064448</name>
</gene>
<reference evidence="2 3" key="1">
    <citation type="submission" date="2019-03" db="EMBL/GenBank/DDBJ databases">
        <title>First draft genome of Liparis tanakae, snailfish: a comprehensive survey of snailfish specific genes.</title>
        <authorList>
            <person name="Kim W."/>
            <person name="Song I."/>
            <person name="Jeong J.-H."/>
            <person name="Kim D."/>
            <person name="Kim S."/>
            <person name="Ryu S."/>
            <person name="Song J.Y."/>
            <person name="Lee S.K."/>
        </authorList>
    </citation>
    <scope>NUCLEOTIDE SEQUENCE [LARGE SCALE GENOMIC DNA]</scope>
    <source>
        <tissue evidence="2">Muscle</tissue>
    </source>
</reference>
<name>A0A4Z2EA59_9TELE</name>
<evidence type="ECO:0000313" key="2">
    <source>
        <dbReference type="EMBL" id="TNN25424.1"/>
    </source>
</evidence>
<feature type="region of interest" description="Disordered" evidence="1">
    <location>
        <begin position="78"/>
        <end position="195"/>
    </location>
</feature>
<protein>
    <submittedName>
        <fullName evidence="2">Uncharacterized protein</fullName>
    </submittedName>
</protein>
<dbReference type="AlphaFoldDB" id="A0A4Z2EA59"/>
<dbReference type="EMBL" id="SRLO01012583">
    <property type="protein sequence ID" value="TNN25424.1"/>
    <property type="molecule type" value="Genomic_DNA"/>
</dbReference>
<feature type="compositionally biased region" description="Basic and acidic residues" evidence="1">
    <location>
        <begin position="85"/>
        <end position="95"/>
    </location>
</feature>
<keyword evidence="3" id="KW-1185">Reference proteome</keyword>
<feature type="compositionally biased region" description="Polar residues" evidence="1">
    <location>
        <begin position="173"/>
        <end position="185"/>
    </location>
</feature>
<proteinExistence type="predicted"/>
<evidence type="ECO:0000313" key="3">
    <source>
        <dbReference type="Proteomes" id="UP000314294"/>
    </source>
</evidence>